<comment type="similarity">
    <text evidence="1">Belongs to the class-I aminoacyl-tRNA synthetase family.</text>
</comment>
<dbReference type="OrthoDB" id="10249672at2759"/>
<dbReference type="PANTHER" id="PTHR45794">
    <property type="entry name" value="LEUCYL-TRNA SYNTHETASE"/>
    <property type="match status" value="1"/>
</dbReference>
<dbReference type="InterPro" id="IPR004493">
    <property type="entry name" value="Leu-tRNA-synth_Ia_arc/euk"/>
</dbReference>
<evidence type="ECO:0000256" key="1">
    <source>
        <dbReference type="ARBA" id="ARBA00005594"/>
    </source>
</evidence>
<dbReference type="GO" id="GO:0006429">
    <property type="term" value="P:leucyl-tRNA aminoacylation"/>
    <property type="evidence" value="ECO:0007669"/>
    <property type="project" value="InterPro"/>
</dbReference>
<dbReference type="InterPro" id="IPR014729">
    <property type="entry name" value="Rossmann-like_a/b/a_fold"/>
</dbReference>
<gene>
    <name evidence="2" type="ORF">OESDEN_13720</name>
</gene>
<dbReference type="GO" id="GO:0004823">
    <property type="term" value="F:leucine-tRNA ligase activity"/>
    <property type="evidence" value="ECO:0007669"/>
    <property type="project" value="InterPro"/>
</dbReference>
<dbReference type="SUPFAM" id="SSF52374">
    <property type="entry name" value="Nucleotidylyl transferase"/>
    <property type="match status" value="1"/>
</dbReference>
<organism evidence="2 3">
    <name type="scientific">Oesophagostomum dentatum</name>
    <name type="common">Nodular worm</name>
    <dbReference type="NCBI Taxonomy" id="61180"/>
    <lineage>
        <taxon>Eukaryota</taxon>
        <taxon>Metazoa</taxon>
        <taxon>Ecdysozoa</taxon>
        <taxon>Nematoda</taxon>
        <taxon>Chromadorea</taxon>
        <taxon>Rhabditida</taxon>
        <taxon>Rhabditina</taxon>
        <taxon>Rhabditomorpha</taxon>
        <taxon>Strongyloidea</taxon>
        <taxon>Strongylidae</taxon>
        <taxon>Oesophagostomum</taxon>
    </lineage>
</organism>
<evidence type="ECO:0000313" key="3">
    <source>
        <dbReference type="Proteomes" id="UP000053660"/>
    </source>
</evidence>
<dbReference type="GO" id="GO:0005524">
    <property type="term" value="F:ATP binding"/>
    <property type="evidence" value="ECO:0007669"/>
    <property type="project" value="InterPro"/>
</dbReference>
<dbReference type="Proteomes" id="UP000053660">
    <property type="component" value="Unassembled WGS sequence"/>
</dbReference>
<proteinExistence type="inferred from homology"/>
<dbReference type="Gene3D" id="3.40.50.620">
    <property type="entry name" value="HUPs"/>
    <property type="match status" value="1"/>
</dbReference>
<evidence type="ECO:0000313" key="2">
    <source>
        <dbReference type="EMBL" id="KHJ86526.1"/>
    </source>
</evidence>
<sequence>MSVAEEKLKMLRKDFCTGIRWTWELPEKILLQNHLTFLLFNHVLVWPNKPELWPKSIKTNGCLRLNSGKMCKSADNLLTLIEGTEKFSANEMRLSLADAGDGVKDASFVFSMADAGVFRIYNMTDWVKEMVALREQGGLRKVAPTYHFR</sequence>
<name>A0A0B1SRK6_OESDE</name>
<dbReference type="AlphaFoldDB" id="A0A0B1SRK6"/>
<reference evidence="2 3" key="1">
    <citation type="submission" date="2014-03" db="EMBL/GenBank/DDBJ databases">
        <title>Draft genome of the hookworm Oesophagostomum dentatum.</title>
        <authorList>
            <person name="Mitreva M."/>
        </authorList>
    </citation>
    <scope>NUCLEOTIDE SEQUENCE [LARGE SCALE GENOMIC DNA]</scope>
    <source>
        <strain evidence="2 3">OD-Hann</strain>
    </source>
</reference>
<keyword evidence="3" id="KW-1185">Reference proteome</keyword>
<protein>
    <submittedName>
        <fullName evidence="2">Uncharacterized protein</fullName>
    </submittedName>
</protein>
<dbReference type="PANTHER" id="PTHR45794:SF1">
    <property type="entry name" value="LEUCINE--TRNA LIGASE, CYTOPLASMIC"/>
    <property type="match status" value="1"/>
</dbReference>
<dbReference type="EMBL" id="KN560138">
    <property type="protein sequence ID" value="KHJ86526.1"/>
    <property type="molecule type" value="Genomic_DNA"/>
</dbReference>
<accession>A0A0B1SRK6</accession>